<dbReference type="EMBL" id="CAJVPU010001949">
    <property type="protein sequence ID" value="CAG8492261.1"/>
    <property type="molecule type" value="Genomic_DNA"/>
</dbReference>
<sequence length="170" mass="18864">MVYAFDTENFTWCIPNISGMMPASRQQFQAVNDTINYIFDNLKFLRFGGFMSHSPGDALNDIYILDTLKFTWTQGSNVNAPTSRGDFTATLINNGLILYLGGDNINIFKITGGDEISPRIFHSAVLSPDGHVILYGGKGPTDQNELLASLDTTVNPYKWSAKPMIEKKTN</sequence>
<dbReference type="Proteomes" id="UP000789702">
    <property type="component" value="Unassembled WGS sequence"/>
</dbReference>
<proteinExistence type="predicted"/>
<gene>
    <name evidence="1" type="ORF">DHETER_LOCUS2611</name>
</gene>
<organism evidence="1 2">
    <name type="scientific">Dentiscutata heterogama</name>
    <dbReference type="NCBI Taxonomy" id="1316150"/>
    <lineage>
        <taxon>Eukaryota</taxon>
        <taxon>Fungi</taxon>
        <taxon>Fungi incertae sedis</taxon>
        <taxon>Mucoromycota</taxon>
        <taxon>Glomeromycotina</taxon>
        <taxon>Glomeromycetes</taxon>
        <taxon>Diversisporales</taxon>
        <taxon>Gigasporaceae</taxon>
        <taxon>Dentiscutata</taxon>
    </lineage>
</organism>
<name>A0ACA9KTE0_9GLOM</name>
<keyword evidence="2" id="KW-1185">Reference proteome</keyword>
<protein>
    <submittedName>
        <fullName evidence="1">6044_t:CDS:1</fullName>
    </submittedName>
</protein>
<reference evidence="1" key="1">
    <citation type="submission" date="2021-06" db="EMBL/GenBank/DDBJ databases">
        <authorList>
            <person name="Kallberg Y."/>
            <person name="Tangrot J."/>
            <person name="Rosling A."/>
        </authorList>
    </citation>
    <scope>NUCLEOTIDE SEQUENCE</scope>
    <source>
        <strain evidence="1">IL203A</strain>
    </source>
</reference>
<comment type="caution">
    <text evidence="1">The sequence shown here is derived from an EMBL/GenBank/DDBJ whole genome shotgun (WGS) entry which is preliminary data.</text>
</comment>
<evidence type="ECO:0000313" key="2">
    <source>
        <dbReference type="Proteomes" id="UP000789702"/>
    </source>
</evidence>
<evidence type="ECO:0000313" key="1">
    <source>
        <dbReference type="EMBL" id="CAG8492261.1"/>
    </source>
</evidence>
<accession>A0ACA9KTE0</accession>